<name>A0A919XU24_9BACL</name>
<dbReference type="RefSeq" id="WP_212942427.1">
    <property type="nucleotide sequence ID" value="NZ_BORR01000020.1"/>
</dbReference>
<evidence type="ECO:0000313" key="1">
    <source>
        <dbReference type="EMBL" id="GIO39291.1"/>
    </source>
</evidence>
<protein>
    <submittedName>
        <fullName evidence="1">Uncharacterized protein</fullName>
    </submittedName>
</protein>
<dbReference type="EMBL" id="BORR01000020">
    <property type="protein sequence ID" value="GIO39291.1"/>
    <property type="molecule type" value="Genomic_DNA"/>
</dbReference>
<dbReference type="Proteomes" id="UP000681162">
    <property type="component" value="Unassembled WGS sequence"/>
</dbReference>
<gene>
    <name evidence="1" type="ORF">J41TS12_41520</name>
</gene>
<keyword evidence="2" id="KW-1185">Reference proteome</keyword>
<sequence length="103" mass="11324">MKSLKIINWITKHGGADYKGLDINLFIPGTQIYLDDVCYVQTEEIDIPENSEIEVITGAEYASILENLPVPEQPEDMNSRMAANEDALALLLFEVAALKGGIA</sequence>
<comment type="caution">
    <text evidence="1">The sequence shown here is derived from an EMBL/GenBank/DDBJ whole genome shotgun (WGS) entry which is preliminary data.</text>
</comment>
<proteinExistence type="predicted"/>
<reference evidence="1 2" key="1">
    <citation type="submission" date="2021-03" db="EMBL/GenBank/DDBJ databases">
        <title>Antimicrobial resistance genes in bacteria isolated from Japanese honey, and their potential for conferring macrolide and lincosamide resistance in the American foulbrood pathogen Paenibacillus larvae.</title>
        <authorList>
            <person name="Okamoto M."/>
            <person name="Kumagai M."/>
            <person name="Kanamori H."/>
            <person name="Takamatsu D."/>
        </authorList>
    </citation>
    <scope>NUCLEOTIDE SEQUENCE [LARGE SCALE GENOMIC DNA]</scope>
    <source>
        <strain evidence="1 2">J41TS12</strain>
    </source>
</reference>
<organism evidence="1 2">
    <name type="scientific">Paenibacillus antibioticophila</name>
    <dbReference type="NCBI Taxonomy" id="1274374"/>
    <lineage>
        <taxon>Bacteria</taxon>
        <taxon>Bacillati</taxon>
        <taxon>Bacillota</taxon>
        <taxon>Bacilli</taxon>
        <taxon>Bacillales</taxon>
        <taxon>Paenibacillaceae</taxon>
        <taxon>Paenibacillus</taxon>
    </lineage>
</organism>
<evidence type="ECO:0000313" key="2">
    <source>
        <dbReference type="Proteomes" id="UP000681162"/>
    </source>
</evidence>
<accession>A0A919XU24</accession>
<dbReference type="AlphaFoldDB" id="A0A919XU24"/>